<protein>
    <submittedName>
        <fullName evidence="2">Putative Bgh-specific protein</fullName>
    </submittedName>
</protein>
<dbReference type="AlphaFoldDB" id="A0A420IQY2"/>
<evidence type="ECO:0000256" key="1">
    <source>
        <dbReference type="SAM" id="MobiDB-lite"/>
    </source>
</evidence>
<keyword evidence="3" id="KW-1185">Reference proteome</keyword>
<dbReference type="Proteomes" id="UP000283383">
    <property type="component" value="Unassembled WGS sequence"/>
</dbReference>
<dbReference type="EMBL" id="MCBQ01007589">
    <property type="protein sequence ID" value="RKF76917.1"/>
    <property type="molecule type" value="Genomic_DNA"/>
</dbReference>
<organism evidence="2 3">
    <name type="scientific">Golovinomyces cichoracearum</name>
    <dbReference type="NCBI Taxonomy" id="62708"/>
    <lineage>
        <taxon>Eukaryota</taxon>
        <taxon>Fungi</taxon>
        <taxon>Dikarya</taxon>
        <taxon>Ascomycota</taxon>
        <taxon>Pezizomycotina</taxon>
        <taxon>Leotiomycetes</taxon>
        <taxon>Erysiphales</taxon>
        <taxon>Erysiphaceae</taxon>
        <taxon>Golovinomyces</taxon>
    </lineage>
</organism>
<comment type="caution">
    <text evidence="2">The sequence shown here is derived from an EMBL/GenBank/DDBJ whole genome shotgun (WGS) entry which is preliminary data.</text>
</comment>
<feature type="region of interest" description="Disordered" evidence="1">
    <location>
        <begin position="1"/>
        <end position="21"/>
    </location>
</feature>
<evidence type="ECO:0000313" key="3">
    <source>
        <dbReference type="Proteomes" id="UP000283383"/>
    </source>
</evidence>
<evidence type="ECO:0000313" key="2">
    <source>
        <dbReference type="EMBL" id="RKF76917.1"/>
    </source>
</evidence>
<gene>
    <name evidence="2" type="ORF">GcM3_075032</name>
</gene>
<name>A0A420IQY2_9PEZI</name>
<proteinExistence type="predicted"/>
<accession>A0A420IQY2</accession>
<reference evidence="2 3" key="1">
    <citation type="journal article" date="2018" name="BMC Genomics">
        <title>Comparative genome analyses reveal sequence features reflecting distinct modes of host-adaptation between dicot and monocot powdery mildew.</title>
        <authorList>
            <person name="Wu Y."/>
            <person name="Ma X."/>
            <person name="Pan Z."/>
            <person name="Kale S.D."/>
            <person name="Song Y."/>
            <person name="King H."/>
            <person name="Zhang Q."/>
            <person name="Presley C."/>
            <person name="Deng X."/>
            <person name="Wei C.I."/>
            <person name="Xiao S."/>
        </authorList>
    </citation>
    <scope>NUCLEOTIDE SEQUENCE [LARGE SCALE GENOMIC DNA]</scope>
    <source>
        <strain evidence="2">UMSG3</strain>
    </source>
</reference>
<sequence length="159" mass="17427">MSSVRRTAFARKPQNPSAVSTNKAERLKRVNKGFLDSSTSVNLEPKVSTILTKCDSKLTIEVGANGKGNYQTSTKSGEIIGDSDDVQRIQMLGSFIDAERKSVSKSIVSMLAQITLAAMVELSREQGKEISKFPKEFLDVFRAIKAQMETLEVVVIPSN</sequence>